<protein>
    <recommendedName>
        <fullName evidence="3">DDE Tnp4 domain-containing protein</fullName>
    </recommendedName>
</protein>
<evidence type="ECO:0008006" key="3">
    <source>
        <dbReference type="Google" id="ProtNLM"/>
    </source>
</evidence>
<proteinExistence type="predicted"/>
<evidence type="ECO:0000313" key="2">
    <source>
        <dbReference type="Proteomes" id="UP000246991"/>
    </source>
</evidence>
<organism evidence="1 2">
    <name type="scientific">Tuber magnatum</name>
    <name type="common">white Piedmont truffle</name>
    <dbReference type="NCBI Taxonomy" id="42249"/>
    <lineage>
        <taxon>Eukaryota</taxon>
        <taxon>Fungi</taxon>
        <taxon>Dikarya</taxon>
        <taxon>Ascomycota</taxon>
        <taxon>Pezizomycotina</taxon>
        <taxon>Pezizomycetes</taxon>
        <taxon>Pezizales</taxon>
        <taxon>Tuberaceae</taxon>
        <taxon>Tuber</taxon>
    </lineage>
</organism>
<evidence type="ECO:0000313" key="1">
    <source>
        <dbReference type="EMBL" id="PWW71741.1"/>
    </source>
</evidence>
<sequence length="110" mass="12187">YCYLYGDPAYALSYGIVSGYKATVELPLNPVLKAMNAYMSSMQVSVEHGFGKSINLWSFNEFKGSLKSGLLPIAGYFSVTILLSNIHSCLYRNKTCTGFHCYPSLLSSYL</sequence>
<keyword evidence="2" id="KW-1185">Reference proteome</keyword>
<gene>
    <name evidence="1" type="ORF">C7212DRAFT_148763</name>
</gene>
<feature type="non-terminal residue" evidence="1">
    <location>
        <position position="1"/>
    </location>
</feature>
<accession>A0A317SF09</accession>
<dbReference type="STRING" id="42249.A0A317SF09"/>
<feature type="non-terminal residue" evidence="1">
    <location>
        <position position="110"/>
    </location>
</feature>
<name>A0A317SF09_9PEZI</name>
<reference evidence="1 2" key="1">
    <citation type="submission" date="2018-03" db="EMBL/GenBank/DDBJ databases">
        <title>Genomes of Pezizomycetes fungi and the evolution of truffles.</title>
        <authorList>
            <person name="Murat C."/>
            <person name="Payen T."/>
            <person name="Noel B."/>
            <person name="Kuo A."/>
            <person name="Martin F.M."/>
        </authorList>
    </citation>
    <scope>NUCLEOTIDE SEQUENCE [LARGE SCALE GENOMIC DNA]</scope>
    <source>
        <strain evidence="1">091103-1</strain>
    </source>
</reference>
<dbReference type="EMBL" id="PYWC01000142">
    <property type="protein sequence ID" value="PWW71741.1"/>
    <property type="molecule type" value="Genomic_DNA"/>
</dbReference>
<comment type="caution">
    <text evidence="1">The sequence shown here is derived from an EMBL/GenBank/DDBJ whole genome shotgun (WGS) entry which is preliminary data.</text>
</comment>
<dbReference type="Proteomes" id="UP000246991">
    <property type="component" value="Unassembled WGS sequence"/>
</dbReference>
<dbReference type="AlphaFoldDB" id="A0A317SF09"/>
<dbReference type="OrthoDB" id="5289248at2759"/>